<dbReference type="AlphaFoldDB" id="B4JSV6"/>
<evidence type="ECO:0000313" key="2">
    <source>
        <dbReference type="EMBL" id="EDV94846.1"/>
    </source>
</evidence>
<dbReference type="eggNOG" id="ENOG502TKSX">
    <property type="taxonomic scope" value="Eukaryota"/>
</dbReference>
<feature type="compositionally biased region" description="Basic and acidic residues" evidence="1">
    <location>
        <begin position="243"/>
        <end position="253"/>
    </location>
</feature>
<sequence length="253" mass="29480">MNPYKLTNVVIDGIVATQQIGIVGKTVLVYPRPSMKALRSVILAVLKDLEPQRQLLIMGSPMKQYLSRLISKCMQQPWTHVLSHTIYIDACDFLSHVAQLCGEREMRKLIFAERRLKFCSYKHKMQLLKFKTISNKKLLSRKLAIKNKLLQMQFINGDQLYKFAWKNKPIINPDNPYVIDSKFFNYRRDPNKRLLRPDTTFSTQTFGQPMQDEADKMEVIEDNEDMKMDLSMSDSMSMQASSKPEDDNQFKAE</sequence>
<gene>
    <name evidence="2" type="primary">Dgri\GH23028</name>
    <name evidence="2" type="ORF">Dgri_GH23028</name>
</gene>
<proteinExistence type="predicted"/>
<evidence type="ECO:0000313" key="3">
    <source>
        <dbReference type="Proteomes" id="UP000001070"/>
    </source>
</evidence>
<feature type="region of interest" description="Disordered" evidence="1">
    <location>
        <begin position="221"/>
        <end position="253"/>
    </location>
</feature>
<dbReference type="Proteomes" id="UP000001070">
    <property type="component" value="Unassembled WGS sequence"/>
</dbReference>
<feature type="compositionally biased region" description="Low complexity" evidence="1">
    <location>
        <begin position="229"/>
        <end position="242"/>
    </location>
</feature>
<keyword evidence="3" id="KW-1185">Reference proteome</keyword>
<organism evidence="3">
    <name type="scientific">Drosophila grimshawi</name>
    <name type="common">Hawaiian fruit fly</name>
    <name type="synonym">Idiomyia grimshawi</name>
    <dbReference type="NCBI Taxonomy" id="7222"/>
    <lineage>
        <taxon>Eukaryota</taxon>
        <taxon>Metazoa</taxon>
        <taxon>Ecdysozoa</taxon>
        <taxon>Arthropoda</taxon>
        <taxon>Hexapoda</taxon>
        <taxon>Insecta</taxon>
        <taxon>Pterygota</taxon>
        <taxon>Neoptera</taxon>
        <taxon>Endopterygota</taxon>
        <taxon>Diptera</taxon>
        <taxon>Brachycera</taxon>
        <taxon>Muscomorpha</taxon>
        <taxon>Ephydroidea</taxon>
        <taxon>Drosophilidae</taxon>
        <taxon>Drosophila</taxon>
        <taxon>Hawaiian Drosophila</taxon>
    </lineage>
</organism>
<dbReference type="InParanoid" id="B4JSV6"/>
<accession>B4JSV6</accession>
<evidence type="ECO:0000256" key="1">
    <source>
        <dbReference type="SAM" id="MobiDB-lite"/>
    </source>
</evidence>
<reference evidence="2 3" key="1">
    <citation type="journal article" date="2007" name="Nature">
        <title>Evolution of genes and genomes on the Drosophila phylogeny.</title>
        <authorList>
            <consortium name="Drosophila 12 Genomes Consortium"/>
            <person name="Clark A.G."/>
            <person name="Eisen M.B."/>
            <person name="Smith D.R."/>
            <person name="Bergman C.M."/>
            <person name="Oliver B."/>
            <person name="Markow T.A."/>
            <person name="Kaufman T.C."/>
            <person name="Kellis M."/>
            <person name="Gelbart W."/>
            <person name="Iyer V.N."/>
            <person name="Pollard D.A."/>
            <person name="Sackton T.B."/>
            <person name="Larracuente A.M."/>
            <person name="Singh N.D."/>
            <person name="Abad J.P."/>
            <person name="Abt D.N."/>
            <person name="Adryan B."/>
            <person name="Aguade M."/>
            <person name="Akashi H."/>
            <person name="Anderson W.W."/>
            <person name="Aquadro C.F."/>
            <person name="Ardell D.H."/>
            <person name="Arguello R."/>
            <person name="Artieri C.G."/>
            <person name="Barbash D.A."/>
            <person name="Barker D."/>
            <person name="Barsanti P."/>
            <person name="Batterham P."/>
            <person name="Batzoglou S."/>
            <person name="Begun D."/>
            <person name="Bhutkar A."/>
            <person name="Blanco E."/>
            <person name="Bosak S.A."/>
            <person name="Bradley R.K."/>
            <person name="Brand A.D."/>
            <person name="Brent M.R."/>
            <person name="Brooks A.N."/>
            <person name="Brown R.H."/>
            <person name="Butlin R.K."/>
            <person name="Caggese C."/>
            <person name="Calvi B.R."/>
            <person name="Bernardo de Carvalho A."/>
            <person name="Caspi A."/>
            <person name="Castrezana S."/>
            <person name="Celniker S.E."/>
            <person name="Chang J.L."/>
            <person name="Chapple C."/>
            <person name="Chatterji S."/>
            <person name="Chinwalla A."/>
            <person name="Civetta A."/>
            <person name="Clifton S.W."/>
            <person name="Comeron J.M."/>
            <person name="Costello J.C."/>
            <person name="Coyne J.A."/>
            <person name="Daub J."/>
            <person name="David R.G."/>
            <person name="Delcher A.L."/>
            <person name="Delehaunty K."/>
            <person name="Do C.B."/>
            <person name="Ebling H."/>
            <person name="Edwards K."/>
            <person name="Eickbush T."/>
            <person name="Evans J.D."/>
            <person name="Filipski A."/>
            <person name="Findeiss S."/>
            <person name="Freyhult E."/>
            <person name="Fulton L."/>
            <person name="Fulton R."/>
            <person name="Garcia A.C."/>
            <person name="Gardiner A."/>
            <person name="Garfield D.A."/>
            <person name="Garvin B.E."/>
            <person name="Gibson G."/>
            <person name="Gilbert D."/>
            <person name="Gnerre S."/>
            <person name="Godfrey J."/>
            <person name="Good R."/>
            <person name="Gotea V."/>
            <person name="Gravely B."/>
            <person name="Greenberg A.J."/>
            <person name="Griffiths-Jones S."/>
            <person name="Gross S."/>
            <person name="Guigo R."/>
            <person name="Gustafson E.A."/>
            <person name="Haerty W."/>
            <person name="Hahn M.W."/>
            <person name="Halligan D.L."/>
            <person name="Halpern A.L."/>
            <person name="Halter G.M."/>
            <person name="Han M.V."/>
            <person name="Heger A."/>
            <person name="Hillier L."/>
            <person name="Hinrichs A.S."/>
            <person name="Holmes I."/>
            <person name="Hoskins R.A."/>
            <person name="Hubisz M.J."/>
            <person name="Hultmark D."/>
            <person name="Huntley M.A."/>
            <person name="Jaffe D.B."/>
            <person name="Jagadeeshan S."/>
            <person name="Jeck W.R."/>
            <person name="Johnson J."/>
            <person name="Jones C.D."/>
            <person name="Jordan W.C."/>
            <person name="Karpen G.H."/>
            <person name="Kataoka E."/>
            <person name="Keightley P.D."/>
            <person name="Kheradpour P."/>
            <person name="Kirkness E.F."/>
            <person name="Koerich L.B."/>
            <person name="Kristiansen K."/>
            <person name="Kudrna D."/>
            <person name="Kulathinal R.J."/>
            <person name="Kumar S."/>
            <person name="Kwok R."/>
            <person name="Lander E."/>
            <person name="Langley C.H."/>
            <person name="Lapoint R."/>
            <person name="Lazzaro B.P."/>
            <person name="Lee S.J."/>
            <person name="Levesque L."/>
            <person name="Li R."/>
            <person name="Lin C.F."/>
            <person name="Lin M.F."/>
            <person name="Lindblad-Toh K."/>
            <person name="Llopart A."/>
            <person name="Long M."/>
            <person name="Low L."/>
            <person name="Lozovsky E."/>
            <person name="Lu J."/>
            <person name="Luo M."/>
            <person name="Machado C.A."/>
            <person name="Makalowski W."/>
            <person name="Marzo M."/>
            <person name="Matsuda M."/>
            <person name="Matzkin L."/>
            <person name="McAllister B."/>
            <person name="McBride C.S."/>
            <person name="McKernan B."/>
            <person name="McKernan K."/>
            <person name="Mendez-Lago M."/>
            <person name="Minx P."/>
            <person name="Mollenhauer M.U."/>
            <person name="Montooth K."/>
            <person name="Mount S.M."/>
            <person name="Mu X."/>
            <person name="Myers E."/>
            <person name="Negre B."/>
            <person name="Newfeld S."/>
            <person name="Nielsen R."/>
            <person name="Noor M.A."/>
            <person name="O'Grady P."/>
            <person name="Pachter L."/>
            <person name="Papaceit M."/>
            <person name="Parisi M.J."/>
            <person name="Parisi M."/>
            <person name="Parts L."/>
            <person name="Pedersen J.S."/>
            <person name="Pesole G."/>
            <person name="Phillippy A.M."/>
            <person name="Ponting C.P."/>
            <person name="Pop M."/>
            <person name="Porcelli D."/>
            <person name="Powell J.R."/>
            <person name="Prohaska S."/>
            <person name="Pruitt K."/>
            <person name="Puig M."/>
            <person name="Quesneville H."/>
            <person name="Ram K.R."/>
            <person name="Rand D."/>
            <person name="Rasmussen M.D."/>
            <person name="Reed L.K."/>
            <person name="Reenan R."/>
            <person name="Reily A."/>
            <person name="Remington K.A."/>
            <person name="Rieger T.T."/>
            <person name="Ritchie M.G."/>
            <person name="Robin C."/>
            <person name="Rogers Y.H."/>
            <person name="Rohde C."/>
            <person name="Rozas J."/>
            <person name="Rubenfield M.J."/>
            <person name="Ruiz A."/>
            <person name="Russo S."/>
            <person name="Salzberg S.L."/>
            <person name="Sanchez-Gracia A."/>
            <person name="Saranga D.J."/>
            <person name="Sato H."/>
            <person name="Schaeffer S.W."/>
            <person name="Schatz M.C."/>
            <person name="Schlenke T."/>
            <person name="Schwartz R."/>
            <person name="Segarra C."/>
            <person name="Singh R.S."/>
            <person name="Sirot L."/>
            <person name="Sirota M."/>
            <person name="Sisneros N.B."/>
            <person name="Smith C.D."/>
            <person name="Smith T.F."/>
            <person name="Spieth J."/>
            <person name="Stage D.E."/>
            <person name="Stark A."/>
            <person name="Stephan W."/>
            <person name="Strausberg R.L."/>
            <person name="Strempel S."/>
            <person name="Sturgill D."/>
            <person name="Sutton G."/>
            <person name="Sutton G.G."/>
            <person name="Tao W."/>
            <person name="Teichmann S."/>
            <person name="Tobari Y.N."/>
            <person name="Tomimura Y."/>
            <person name="Tsolas J.M."/>
            <person name="Valente V.L."/>
            <person name="Venter E."/>
            <person name="Venter J.C."/>
            <person name="Vicario S."/>
            <person name="Vieira F.G."/>
            <person name="Vilella A.J."/>
            <person name="Villasante A."/>
            <person name="Walenz B."/>
            <person name="Wang J."/>
            <person name="Wasserman M."/>
            <person name="Watts T."/>
            <person name="Wilson D."/>
            <person name="Wilson R.K."/>
            <person name="Wing R.A."/>
            <person name="Wolfner M.F."/>
            <person name="Wong A."/>
            <person name="Wong G.K."/>
            <person name="Wu C.I."/>
            <person name="Wu G."/>
            <person name="Yamamoto D."/>
            <person name="Yang H.P."/>
            <person name="Yang S.P."/>
            <person name="Yorke J.A."/>
            <person name="Yoshida K."/>
            <person name="Zdobnov E."/>
            <person name="Zhang P."/>
            <person name="Zhang Y."/>
            <person name="Zimin A.V."/>
            <person name="Baldwin J."/>
            <person name="Abdouelleil A."/>
            <person name="Abdulkadir J."/>
            <person name="Abebe A."/>
            <person name="Abera B."/>
            <person name="Abreu J."/>
            <person name="Acer S.C."/>
            <person name="Aftuck L."/>
            <person name="Alexander A."/>
            <person name="An P."/>
            <person name="Anderson E."/>
            <person name="Anderson S."/>
            <person name="Arachi H."/>
            <person name="Azer M."/>
            <person name="Bachantsang P."/>
            <person name="Barry A."/>
            <person name="Bayul T."/>
            <person name="Berlin A."/>
            <person name="Bessette D."/>
            <person name="Bloom T."/>
            <person name="Blye J."/>
            <person name="Boguslavskiy L."/>
            <person name="Bonnet C."/>
            <person name="Boukhgalter B."/>
            <person name="Bourzgui I."/>
            <person name="Brown A."/>
            <person name="Cahill P."/>
            <person name="Channer S."/>
            <person name="Cheshatsang Y."/>
            <person name="Chuda L."/>
            <person name="Citroen M."/>
            <person name="Collymore A."/>
            <person name="Cooke P."/>
            <person name="Costello M."/>
            <person name="D'Aco K."/>
            <person name="Daza R."/>
            <person name="De Haan G."/>
            <person name="DeGray S."/>
            <person name="DeMaso C."/>
            <person name="Dhargay N."/>
            <person name="Dooley K."/>
            <person name="Dooley E."/>
            <person name="Doricent M."/>
            <person name="Dorje P."/>
            <person name="Dorjee K."/>
            <person name="Dupes A."/>
            <person name="Elong R."/>
            <person name="Falk J."/>
            <person name="Farina A."/>
            <person name="Faro S."/>
            <person name="Ferguson D."/>
            <person name="Fisher S."/>
            <person name="Foley C.D."/>
            <person name="Franke A."/>
            <person name="Friedrich D."/>
            <person name="Gadbois L."/>
            <person name="Gearin G."/>
            <person name="Gearin C.R."/>
            <person name="Giannoukos G."/>
            <person name="Goode T."/>
            <person name="Graham J."/>
            <person name="Grandbois E."/>
            <person name="Grewal S."/>
            <person name="Gyaltsen K."/>
            <person name="Hafez N."/>
            <person name="Hagos B."/>
            <person name="Hall J."/>
            <person name="Henson C."/>
            <person name="Hollinger A."/>
            <person name="Honan T."/>
            <person name="Huard M.D."/>
            <person name="Hughes L."/>
            <person name="Hurhula B."/>
            <person name="Husby M.E."/>
            <person name="Kamat A."/>
            <person name="Kanga B."/>
            <person name="Kashin S."/>
            <person name="Khazanovich D."/>
            <person name="Kisner P."/>
            <person name="Lance K."/>
            <person name="Lara M."/>
            <person name="Lee W."/>
            <person name="Lennon N."/>
            <person name="Letendre F."/>
            <person name="LeVine R."/>
            <person name="Lipovsky A."/>
            <person name="Liu X."/>
            <person name="Liu J."/>
            <person name="Liu S."/>
            <person name="Lokyitsang T."/>
            <person name="Lokyitsang Y."/>
            <person name="Lubonja R."/>
            <person name="Lui A."/>
            <person name="MacDonald P."/>
            <person name="Magnisalis V."/>
            <person name="Maru K."/>
            <person name="Matthews C."/>
            <person name="McCusker W."/>
            <person name="McDonough S."/>
            <person name="Mehta T."/>
            <person name="Meldrim J."/>
            <person name="Meneus L."/>
            <person name="Mihai O."/>
            <person name="Mihalev A."/>
            <person name="Mihova T."/>
            <person name="Mittelman R."/>
            <person name="Mlenga V."/>
            <person name="Montmayeur A."/>
            <person name="Mulrain L."/>
            <person name="Navidi A."/>
            <person name="Naylor J."/>
            <person name="Negash T."/>
            <person name="Nguyen T."/>
            <person name="Nguyen N."/>
            <person name="Nicol R."/>
            <person name="Norbu C."/>
            <person name="Norbu N."/>
            <person name="Novod N."/>
            <person name="O'Neill B."/>
            <person name="Osman S."/>
            <person name="Markiewicz E."/>
            <person name="Oyono O.L."/>
            <person name="Patti C."/>
            <person name="Phunkhang P."/>
            <person name="Pierre F."/>
            <person name="Priest M."/>
            <person name="Raghuraman S."/>
            <person name="Rege F."/>
            <person name="Reyes R."/>
            <person name="Rise C."/>
            <person name="Rogov P."/>
            <person name="Ross K."/>
            <person name="Ryan E."/>
            <person name="Settipalli S."/>
            <person name="Shea T."/>
            <person name="Sherpa N."/>
            <person name="Shi L."/>
            <person name="Shih D."/>
            <person name="Sparrow T."/>
            <person name="Spaulding J."/>
            <person name="Stalker J."/>
            <person name="Stange-Thomann N."/>
            <person name="Stavropoulos S."/>
            <person name="Stone C."/>
            <person name="Strader C."/>
            <person name="Tesfaye S."/>
            <person name="Thomson T."/>
            <person name="Thoulutsang Y."/>
            <person name="Thoulutsang D."/>
            <person name="Topham K."/>
            <person name="Topping I."/>
            <person name="Tsamla T."/>
            <person name="Vassiliev H."/>
            <person name="Vo A."/>
            <person name="Wangchuk T."/>
            <person name="Wangdi T."/>
            <person name="Weiand M."/>
            <person name="Wilkinson J."/>
            <person name="Wilson A."/>
            <person name="Yadav S."/>
            <person name="Young G."/>
            <person name="Yu Q."/>
            <person name="Zembek L."/>
            <person name="Zhong D."/>
            <person name="Zimmer A."/>
            <person name="Zwirko Z."/>
            <person name="Jaffe D.B."/>
            <person name="Alvarez P."/>
            <person name="Brockman W."/>
            <person name="Butler J."/>
            <person name="Chin C."/>
            <person name="Gnerre S."/>
            <person name="Grabherr M."/>
            <person name="Kleber M."/>
            <person name="Mauceli E."/>
            <person name="MacCallum I."/>
        </authorList>
    </citation>
    <scope>NUCLEOTIDE SEQUENCE [LARGE SCALE GENOMIC DNA]</scope>
    <source>
        <strain evidence="3">Tucson 15287-2541.00</strain>
    </source>
</reference>
<protein>
    <submittedName>
        <fullName evidence="2">GH23028</fullName>
    </submittedName>
</protein>
<dbReference type="EMBL" id="CH916373">
    <property type="protein sequence ID" value="EDV94846.1"/>
    <property type="molecule type" value="Genomic_DNA"/>
</dbReference>
<name>B4JSV6_DROGR</name>
<dbReference type="HOGENOM" id="CLU_1099480_0_0_1"/>